<dbReference type="Pfam" id="PF00248">
    <property type="entry name" value="Aldo_ket_red"/>
    <property type="match status" value="1"/>
</dbReference>
<feature type="chain" id="PRO_5035444324" description="NADP-dependent oxidoreductase domain-containing protein" evidence="1">
    <location>
        <begin position="27"/>
        <end position="479"/>
    </location>
</feature>
<dbReference type="Gene3D" id="2.60.40.780">
    <property type="entry name" value="von Hippel-Lindau disease tumour suppressor, beta domain"/>
    <property type="match status" value="1"/>
</dbReference>
<accession>A0A8J9X7G5</accession>
<evidence type="ECO:0000256" key="1">
    <source>
        <dbReference type="SAM" id="SignalP"/>
    </source>
</evidence>
<dbReference type="SUPFAM" id="SSF51430">
    <property type="entry name" value="NAD(P)-linked oxidoreductase"/>
    <property type="match status" value="1"/>
</dbReference>
<protein>
    <recommendedName>
        <fullName evidence="2">NADP-dependent oxidoreductase domain-containing protein</fullName>
    </recommendedName>
</protein>
<keyword evidence="1" id="KW-0732">Signal</keyword>
<dbReference type="InterPro" id="IPR037140">
    <property type="entry name" value="VHL_beta_dom_sf"/>
</dbReference>
<dbReference type="AlphaFoldDB" id="A0A8J9X7G5"/>
<evidence type="ECO:0000313" key="3">
    <source>
        <dbReference type="EMBL" id="CAG9288040.1"/>
    </source>
</evidence>
<dbReference type="Gene3D" id="3.20.20.100">
    <property type="entry name" value="NADP-dependent oxidoreductase domain"/>
    <property type="match status" value="1"/>
</dbReference>
<dbReference type="PROSITE" id="PS00063">
    <property type="entry name" value="ALDOKETO_REDUCTASE_3"/>
    <property type="match status" value="1"/>
</dbReference>
<evidence type="ECO:0000259" key="2">
    <source>
        <dbReference type="Pfam" id="PF00248"/>
    </source>
</evidence>
<name>A0A8J9X7G5_PHATR</name>
<dbReference type="EMBL" id="OU594944">
    <property type="protein sequence ID" value="CAG9288040.1"/>
    <property type="molecule type" value="Genomic_DNA"/>
</dbReference>
<feature type="signal peptide" evidence="1">
    <location>
        <begin position="1"/>
        <end position="26"/>
    </location>
</feature>
<dbReference type="InterPro" id="IPR023210">
    <property type="entry name" value="NADP_OxRdtase_dom"/>
</dbReference>
<proteinExistence type="predicted"/>
<dbReference type="PANTHER" id="PTHR43827:SF8">
    <property type="entry name" value="ALDO_KETO REDUCTASE FAMILY PROTEIN"/>
    <property type="match status" value="1"/>
</dbReference>
<sequence>MNRPRGASLSFMLALLFIDGVHVVNGSFFSRILQPTKKEGEEGGKTEAPSKATSSMGSEAQVGSIISFSDGLPFATLANNNKIPLVGYGVGNLQHEMIPGMVMAAIQDDKRTRLIDTAHASNNEDLVAEGINRGVAKLNREGKVEVHVVTKVWYTHLGYGRTKLSVEESLKSLQTALDNDKIDLKLHFQLHWPRCFDSIPWMNCQREERELSDHVKDAGPDPTKDPDNAWKESWKYLEDLYLSDKYPIASIGVSNFHLHDIEIMENFARIHPHILQVNVWSLLYDALLVDYCHKHRIHIQVYNAIHGTISQPERAPKAFHHIQKVASEISSELDQDLTAAQVILAWLMQHGVSVIPRTTNSVRLTENSAVALSSIPAFSDHQVETIAHAVEAYLSGDDLEEDIHVAVTFHVVSKDVVLYWMGREGSEVRIGHLKAGETFTDTTYPNHTFRTYDAANKDYWIDHEISAKFGDHKHIHVEL</sequence>
<dbReference type="InterPro" id="IPR020471">
    <property type="entry name" value="AKR"/>
</dbReference>
<dbReference type="PANTHER" id="PTHR43827">
    <property type="entry name" value="2,5-DIKETO-D-GLUCONIC ACID REDUCTASE"/>
    <property type="match status" value="1"/>
</dbReference>
<dbReference type="Proteomes" id="UP000836788">
    <property type="component" value="Chromosome 3"/>
</dbReference>
<dbReference type="GO" id="GO:0016491">
    <property type="term" value="F:oxidoreductase activity"/>
    <property type="evidence" value="ECO:0007669"/>
    <property type="project" value="InterPro"/>
</dbReference>
<feature type="domain" description="NADP-dependent oxidoreductase" evidence="2">
    <location>
        <begin position="113"/>
        <end position="388"/>
    </location>
</feature>
<dbReference type="InterPro" id="IPR036812">
    <property type="entry name" value="NAD(P)_OxRdtase_dom_sf"/>
</dbReference>
<dbReference type="CDD" id="cd19071">
    <property type="entry name" value="AKR_AKR1-5-like"/>
    <property type="match status" value="1"/>
</dbReference>
<reference evidence="3" key="1">
    <citation type="submission" date="2022-02" db="EMBL/GenBank/DDBJ databases">
        <authorList>
            <person name="Giguere J D."/>
        </authorList>
    </citation>
    <scope>NUCLEOTIDE SEQUENCE</scope>
    <source>
        <strain evidence="3">CCAP 1055/1</strain>
    </source>
</reference>
<dbReference type="InterPro" id="IPR018170">
    <property type="entry name" value="Aldo/ket_reductase_CS"/>
</dbReference>
<organism evidence="3">
    <name type="scientific">Phaeodactylum tricornutum</name>
    <name type="common">Diatom</name>
    <dbReference type="NCBI Taxonomy" id="2850"/>
    <lineage>
        <taxon>Eukaryota</taxon>
        <taxon>Sar</taxon>
        <taxon>Stramenopiles</taxon>
        <taxon>Ochrophyta</taxon>
        <taxon>Bacillariophyta</taxon>
        <taxon>Bacillariophyceae</taxon>
        <taxon>Bacillariophycidae</taxon>
        <taxon>Naviculales</taxon>
        <taxon>Phaeodactylaceae</taxon>
        <taxon>Phaeodactylum</taxon>
    </lineage>
</organism>
<gene>
    <name evidence="3" type="ORF">PTTT1_LOCUS37352</name>
</gene>